<name>A0A8D9M6S4_BRACM</name>
<dbReference type="EMBL" id="LS974624">
    <property type="protein sequence ID" value="CAG7898990.1"/>
    <property type="molecule type" value="Genomic_DNA"/>
</dbReference>
<gene>
    <name evidence="1" type="ORF">BRAPAZ1V2_A08P26560.2</name>
</gene>
<proteinExistence type="predicted"/>
<evidence type="ECO:0000313" key="1">
    <source>
        <dbReference type="EMBL" id="CAG7898990.1"/>
    </source>
</evidence>
<sequence>MRISSRYTIYNKFDRKAYGFRRRKEQRKSRKISRSGERLVCVSVGGGKCKKKKSSTTLISH</sequence>
<dbReference type="AlphaFoldDB" id="A0A8D9M6S4"/>
<evidence type="ECO:0000313" key="2">
    <source>
        <dbReference type="Proteomes" id="UP000694005"/>
    </source>
</evidence>
<reference evidence="1 2" key="1">
    <citation type="submission" date="2021-07" db="EMBL/GenBank/DDBJ databases">
        <authorList>
            <consortium name="Genoscope - CEA"/>
            <person name="William W."/>
        </authorList>
    </citation>
    <scope>NUCLEOTIDE SEQUENCE [LARGE SCALE GENOMIC DNA]</scope>
</reference>
<organism evidence="1 2">
    <name type="scientific">Brassica campestris</name>
    <name type="common">Field mustard</name>
    <dbReference type="NCBI Taxonomy" id="3711"/>
    <lineage>
        <taxon>Eukaryota</taxon>
        <taxon>Viridiplantae</taxon>
        <taxon>Streptophyta</taxon>
        <taxon>Embryophyta</taxon>
        <taxon>Tracheophyta</taxon>
        <taxon>Spermatophyta</taxon>
        <taxon>Magnoliopsida</taxon>
        <taxon>eudicotyledons</taxon>
        <taxon>Gunneridae</taxon>
        <taxon>Pentapetalae</taxon>
        <taxon>rosids</taxon>
        <taxon>malvids</taxon>
        <taxon>Brassicales</taxon>
        <taxon>Brassicaceae</taxon>
        <taxon>Brassiceae</taxon>
        <taxon>Brassica</taxon>
    </lineage>
</organism>
<accession>A0A8D9M6S4</accession>
<protein>
    <submittedName>
        <fullName evidence="1">Uncharacterized protein</fullName>
    </submittedName>
</protein>
<dbReference type="Gramene" id="A08p26560.2_BraZ1">
    <property type="protein sequence ID" value="A08p26560.2_BraZ1.CDS.1"/>
    <property type="gene ID" value="A08g26560.2_BraZ1"/>
</dbReference>
<dbReference type="Proteomes" id="UP000694005">
    <property type="component" value="Chromosome A08"/>
</dbReference>